<accession>A0ABX1TNG0</accession>
<keyword evidence="2" id="KW-1185">Reference proteome</keyword>
<reference evidence="1 2" key="1">
    <citation type="submission" date="2019-03" db="EMBL/GenBank/DDBJ databases">
        <title>Metabolic reconstructions from genomes of highly enriched 'Candidatus Accumulibacter' and 'Candidatus Competibacter' bioreactor populations.</title>
        <authorList>
            <person name="Annavajhala M.K."/>
            <person name="Welles L."/>
            <person name="Abbas B."/>
            <person name="Sorokin D."/>
            <person name="Park H."/>
            <person name="Van Loosdrecht M."/>
            <person name="Chandran K."/>
        </authorList>
    </citation>
    <scope>NUCLEOTIDE SEQUENCE [LARGE SCALE GENOMIC DNA]</scope>
    <source>
        <strain evidence="1 2">SBR_G</strain>
    </source>
</reference>
<dbReference type="EMBL" id="SPMZ01000029">
    <property type="protein sequence ID" value="NMQ19668.1"/>
    <property type="molecule type" value="Genomic_DNA"/>
</dbReference>
<comment type="caution">
    <text evidence="1">The sequence shown here is derived from an EMBL/GenBank/DDBJ whole genome shotgun (WGS) entry which is preliminary data.</text>
</comment>
<evidence type="ECO:0000313" key="2">
    <source>
        <dbReference type="Proteomes" id="UP000760480"/>
    </source>
</evidence>
<organism evidence="1 2">
    <name type="scientific">Candidatus Competibacter phosphatis</name>
    <dbReference type="NCBI Taxonomy" id="221280"/>
    <lineage>
        <taxon>Bacteria</taxon>
        <taxon>Pseudomonadati</taxon>
        <taxon>Pseudomonadota</taxon>
        <taxon>Gammaproteobacteria</taxon>
        <taxon>Candidatus Competibacteraceae</taxon>
        <taxon>Candidatus Competibacter</taxon>
    </lineage>
</organism>
<gene>
    <name evidence="1" type="ORF">E4P82_10935</name>
</gene>
<dbReference type="RefSeq" id="WP_169248917.1">
    <property type="nucleotide sequence ID" value="NZ_SPMZ01000029.1"/>
</dbReference>
<protein>
    <submittedName>
        <fullName evidence="1">Uncharacterized protein</fullName>
    </submittedName>
</protein>
<dbReference type="Proteomes" id="UP000760480">
    <property type="component" value="Unassembled WGS sequence"/>
</dbReference>
<sequence length="133" mass="14995">MAVGIILGILQIKQIIWPDSLGVNAEPKIESKKALTSKACRDPSHGIERYARSFNVERSSNWMGGGYDQNKWCNDVIASLRGEYQDSKFEVVSKSENTKNTCAPFNCPQYMYFCTVKVDTDPIYIEKISDACK</sequence>
<evidence type="ECO:0000313" key="1">
    <source>
        <dbReference type="EMBL" id="NMQ19668.1"/>
    </source>
</evidence>
<name>A0ABX1TNG0_9GAMM</name>
<proteinExistence type="predicted"/>